<comment type="caution">
    <text evidence="1">The sequence shown here is derived from an EMBL/GenBank/DDBJ whole genome shotgun (WGS) entry which is preliminary data.</text>
</comment>
<gene>
    <name evidence="1" type="ORF">DFH08DRAFT_643396</name>
</gene>
<evidence type="ECO:0000313" key="1">
    <source>
        <dbReference type="EMBL" id="KAJ7364771.1"/>
    </source>
</evidence>
<keyword evidence="2" id="KW-1185">Reference proteome</keyword>
<protein>
    <submittedName>
        <fullName evidence="1">Uncharacterized protein</fullName>
    </submittedName>
</protein>
<dbReference type="Proteomes" id="UP001218218">
    <property type="component" value="Unassembled WGS sequence"/>
</dbReference>
<organism evidence="1 2">
    <name type="scientific">Mycena albidolilacea</name>
    <dbReference type="NCBI Taxonomy" id="1033008"/>
    <lineage>
        <taxon>Eukaryota</taxon>
        <taxon>Fungi</taxon>
        <taxon>Dikarya</taxon>
        <taxon>Basidiomycota</taxon>
        <taxon>Agaricomycotina</taxon>
        <taxon>Agaricomycetes</taxon>
        <taxon>Agaricomycetidae</taxon>
        <taxon>Agaricales</taxon>
        <taxon>Marasmiineae</taxon>
        <taxon>Mycenaceae</taxon>
        <taxon>Mycena</taxon>
    </lineage>
</organism>
<sequence length="81" mass="8854">GLSRATPGFFSVYPPSHGKDPQTLCLMILVNTCLPASSWKVIPIPSPNIMVIDFSGEAFSTIWVINIYNDCDDNTSLDALH</sequence>
<accession>A0AAD7APY1</accession>
<evidence type="ECO:0000313" key="2">
    <source>
        <dbReference type="Proteomes" id="UP001218218"/>
    </source>
</evidence>
<dbReference type="EMBL" id="JARIHO010000003">
    <property type="protein sequence ID" value="KAJ7364771.1"/>
    <property type="molecule type" value="Genomic_DNA"/>
</dbReference>
<name>A0AAD7APY1_9AGAR</name>
<proteinExistence type="predicted"/>
<reference evidence="1" key="1">
    <citation type="submission" date="2023-03" db="EMBL/GenBank/DDBJ databases">
        <title>Massive genome expansion in bonnet fungi (Mycena s.s.) driven by repeated elements and novel gene families across ecological guilds.</title>
        <authorList>
            <consortium name="Lawrence Berkeley National Laboratory"/>
            <person name="Harder C.B."/>
            <person name="Miyauchi S."/>
            <person name="Viragh M."/>
            <person name="Kuo A."/>
            <person name="Thoen E."/>
            <person name="Andreopoulos B."/>
            <person name="Lu D."/>
            <person name="Skrede I."/>
            <person name="Drula E."/>
            <person name="Henrissat B."/>
            <person name="Morin E."/>
            <person name="Kohler A."/>
            <person name="Barry K."/>
            <person name="LaButti K."/>
            <person name="Morin E."/>
            <person name="Salamov A."/>
            <person name="Lipzen A."/>
            <person name="Mereny Z."/>
            <person name="Hegedus B."/>
            <person name="Baldrian P."/>
            <person name="Stursova M."/>
            <person name="Weitz H."/>
            <person name="Taylor A."/>
            <person name="Grigoriev I.V."/>
            <person name="Nagy L.G."/>
            <person name="Martin F."/>
            <person name="Kauserud H."/>
        </authorList>
    </citation>
    <scope>NUCLEOTIDE SEQUENCE</scope>
    <source>
        <strain evidence="1">CBHHK002</strain>
    </source>
</reference>
<feature type="non-terminal residue" evidence="1">
    <location>
        <position position="81"/>
    </location>
</feature>
<feature type="non-terminal residue" evidence="1">
    <location>
        <position position="1"/>
    </location>
</feature>
<dbReference type="AlphaFoldDB" id="A0AAD7APY1"/>